<evidence type="ECO:0000256" key="2">
    <source>
        <dbReference type="ARBA" id="ARBA00023015"/>
    </source>
</evidence>
<protein>
    <recommendedName>
        <fullName evidence="1">Stage 0 sporulation protein A homolog</fullName>
    </recommendedName>
</protein>
<dbReference type="PROSITE" id="PS01124">
    <property type="entry name" value="HTH_ARAC_FAMILY_2"/>
    <property type="match status" value="1"/>
</dbReference>
<dbReference type="PANTHER" id="PTHR43280:SF10">
    <property type="entry name" value="REGULATORY PROTEIN POCR"/>
    <property type="match status" value="1"/>
</dbReference>
<keyword evidence="3" id="KW-0238">DNA-binding</keyword>
<name>A0ABW8T1I1_9CLOT</name>
<keyword evidence="2" id="KW-0805">Transcription regulation</keyword>
<feature type="domain" description="Response regulatory" evidence="8">
    <location>
        <begin position="3"/>
        <end position="120"/>
    </location>
</feature>
<dbReference type="Proteomes" id="UP001623591">
    <property type="component" value="Unassembled WGS sequence"/>
</dbReference>
<dbReference type="SMART" id="SM00448">
    <property type="entry name" value="REC"/>
    <property type="match status" value="1"/>
</dbReference>
<evidence type="ECO:0000259" key="7">
    <source>
        <dbReference type="PROSITE" id="PS01124"/>
    </source>
</evidence>
<sequence length="427" mass="50283">MIKLLIADDEKYDRESINHILSLSFKDLLDIDEARNGREAIEISERLRPEIIIMDIKMPGINGLKAIEEIRKFLPNAYFIILTAYDYFDFAIEAVKNNVKGYILKPFSRNELTEKIKIGIDFINTEKERRKSEIENQEKLYNLIPVLENELSYSIINNTINLREYETYLRYLDISFNKACSIVMQSKEKIYDEEVKLQLGEYIKEYINRKYRAIGSYRFSKDFVYFIQINNLLDEYEARYQTVNLSAGIRREVKSTFNVSLKIGIGKCYSGLDLIHKSYEEAMSSLEYKSENVNIIHFEDIKNSLILSNAANEKFQNLEKKKIAVFKQVEQYITDNLKKELDLENTAARFNLSPYYFSRSFKEAMGYNFSDFINIARIKKAKELLKIDYMSIKEIGYSVGYSDPNYFSKVFKKYESISPTEFKEKLK</sequence>
<dbReference type="InterPro" id="IPR011006">
    <property type="entry name" value="CheY-like_superfamily"/>
</dbReference>
<dbReference type="PANTHER" id="PTHR43280">
    <property type="entry name" value="ARAC-FAMILY TRANSCRIPTIONAL REGULATOR"/>
    <property type="match status" value="1"/>
</dbReference>
<accession>A0ABW8T1I1</accession>
<keyword evidence="10" id="KW-1185">Reference proteome</keyword>
<evidence type="ECO:0000256" key="3">
    <source>
        <dbReference type="ARBA" id="ARBA00023125"/>
    </source>
</evidence>
<dbReference type="InterPro" id="IPR018062">
    <property type="entry name" value="HTH_AraC-typ_CS"/>
</dbReference>
<dbReference type="Pfam" id="PF17853">
    <property type="entry name" value="GGDEF_2"/>
    <property type="match status" value="1"/>
</dbReference>
<evidence type="ECO:0000313" key="9">
    <source>
        <dbReference type="EMBL" id="MFL0246388.1"/>
    </source>
</evidence>
<proteinExistence type="predicted"/>
<dbReference type="PRINTS" id="PR00032">
    <property type="entry name" value="HTHARAC"/>
</dbReference>
<evidence type="ECO:0000313" key="10">
    <source>
        <dbReference type="Proteomes" id="UP001623591"/>
    </source>
</evidence>
<dbReference type="Gene3D" id="1.10.10.60">
    <property type="entry name" value="Homeodomain-like"/>
    <property type="match status" value="2"/>
</dbReference>
<dbReference type="InterPro" id="IPR001789">
    <property type="entry name" value="Sig_transdc_resp-reg_receiver"/>
</dbReference>
<dbReference type="InterPro" id="IPR041522">
    <property type="entry name" value="CdaR_GGDEF"/>
</dbReference>
<dbReference type="RefSeq" id="WP_406768856.1">
    <property type="nucleotide sequence ID" value="NZ_JBJHZZ010000002.1"/>
</dbReference>
<organism evidence="9 10">
    <name type="scientific">Candidatus Clostridium stratigraminis</name>
    <dbReference type="NCBI Taxonomy" id="3381661"/>
    <lineage>
        <taxon>Bacteria</taxon>
        <taxon>Bacillati</taxon>
        <taxon>Bacillota</taxon>
        <taxon>Clostridia</taxon>
        <taxon>Eubacteriales</taxon>
        <taxon>Clostridiaceae</taxon>
        <taxon>Clostridium</taxon>
    </lineage>
</organism>
<dbReference type="Pfam" id="PF12833">
    <property type="entry name" value="HTH_18"/>
    <property type="match status" value="1"/>
</dbReference>
<keyword evidence="6" id="KW-0597">Phosphoprotein</keyword>
<evidence type="ECO:0000256" key="6">
    <source>
        <dbReference type="PROSITE-ProRule" id="PRU00169"/>
    </source>
</evidence>
<comment type="caution">
    <text evidence="9">The sequence shown here is derived from an EMBL/GenBank/DDBJ whole genome shotgun (WGS) entry which is preliminary data.</text>
</comment>
<dbReference type="CDD" id="cd17536">
    <property type="entry name" value="REC_YesN-like"/>
    <property type="match status" value="1"/>
</dbReference>
<keyword evidence="4" id="KW-0804">Transcription</keyword>
<dbReference type="SUPFAM" id="SSF46689">
    <property type="entry name" value="Homeodomain-like"/>
    <property type="match status" value="2"/>
</dbReference>
<evidence type="ECO:0000259" key="8">
    <source>
        <dbReference type="PROSITE" id="PS50110"/>
    </source>
</evidence>
<comment type="function">
    <text evidence="5">May play the central regulatory role in sporulation. It may be an element of the effector pathway responsible for the activation of sporulation genes in response to nutritional stress. Spo0A may act in concert with spo0H (a sigma factor) to control the expression of some genes that are critical to the sporulation process.</text>
</comment>
<dbReference type="PROSITE" id="PS50110">
    <property type="entry name" value="RESPONSE_REGULATORY"/>
    <property type="match status" value="1"/>
</dbReference>
<dbReference type="SUPFAM" id="SSF52172">
    <property type="entry name" value="CheY-like"/>
    <property type="match status" value="1"/>
</dbReference>
<dbReference type="InterPro" id="IPR020449">
    <property type="entry name" value="Tscrpt_reg_AraC-type_HTH"/>
</dbReference>
<dbReference type="InterPro" id="IPR009057">
    <property type="entry name" value="Homeodomain-like_sf"/>
</dbReference>
<gene>
    <name evidence="9" type="ORF">ACJDUG_05250</name>
</gene>
<dbReference type="Pfam" id="PF00072">
    <property type="entry name" value="Response_reg"/>
    <property type="match status" value="1"/>
</dbReference>
<dbReference type="Gene3D" id="3.40.50.2300">
    <property type="match status" value="1"/>
</dbReference>
<evidence type="ECO:0000256" key="5">
    <source>
        <dbReference type="ARBA" id="ARBA00024867"/>
    </source>
</evidence>
<dbReference type="InterPro" id="IPR018060">
    <property type="entry name" value="HTH_AraC"/>
</dbReference>
<feature type="domain" description="HTH araC/xylS-type" evidence="7">
    <location>
        <begin position="327"/>
        <end position="425"/>
    </location>
</feature>
<dbReference type="SMART" id="SM00342">
    <property type="entry name" value="HTH_ARAC"/>
    <property type="match status" value="1"/>
</dbReference>
<dbReference type="PROSITE" id="PS00041">
    <property type="entry name" value="HTH_ARAC_FAMILY_1"/>
    <property type="match status" value="1"/>
</dbReference>
<dbReference type="EMBL" id="JBJHZZ010000002">
    <property type="protein sequence ID" value="MFL0246388.1"/>
    <property type="molecule type" value="Genomic_DNA"/>
</dbReference>
<evidence type="ECO:0000256" key="4">
    <source>
        <dbReference type="ARBA" id="ARBA00023163"/>
    </source>
</evidence>
<feature type="modified residue" description="4-aspartylphosphate" evidence="6">
    <location>
        <position position="55"/>
    </location>
</feature>
<reference evidence="9 10" key="1">
    <citation type="submission" date="2024-11" db="EMBL/GenBank/DDBJ databases">
        <authorList>
            <person name="Heng Y.C."/>
            <person name="Lim A.C.H."/>
            <person name="Lee J.K.Y."/>
            <person name="Kittelmann S."/>
        </authorList>
    </citation>
    <scope>NUCLEOTIDE SEQUENCE [LARGE SCALE GENOMIC DNA]</scope>
    <source>
        <strain evidence="9 10">WILCCON 0185</strain>
    </source>
</reference>
<evidence type="ECO:0000256" key="1">
    <source>
        <dbReference type="ARBA" id="ARBA00018672"/>
    </source>
</evidence>